<evidence type="ECO:0000256" key="5">
    <source>
        <dbReference type="ARBA" id="ARBA00051722"/>
    </source>
</evidence>
<reference evidence="8" key="1">
    <citation type="journal article" date="2019" name="Int. J. Syst. Evol. Microbiol.">
        <title>The Global Catalogue of Microorganisms (GCM) 10K type strain sequencing project: providing services to taxonomists for standard genome sequencing and annotation.</title>
        <authorList>
            <consortium name="The Broad Institute Genomics Platform"/>
            <consortium name="The Broad Institute Genome Sequencing Center for Infectious Disease"/>
            <person name="Wu L."/>
            <person name="Ma J."/>
        </authorList>
    </citation>
    <scope>NUCLEOTIDE SEQUENCE [LARGE SCALE GENOMIC DNA]</scope>
    <source>
        <strain evidence="8">JCM 17066</strain>
    </source>
</reference>
<keyword evidence="8" id="KW-1185">Reference proteome</keyword>
<accession>A0ABW0MA68</accession>
<dbReference type="EMBL" id="JBHSMT010000022">
    <property type="protein sequence ID" value="MFC5474699.1"/>
    <property type="molecule type" value="Genomic_DNA"/>
</dbReference>
<evidence type="ECO:0000259" key="6">
    <source>
        <dbReference type="SMART" id="SM00226"/>
    </source>
</evidence>
<evidence type="ECO:0000256" key="4">
    <source>
        <dbReference type="ARBA" id="ARBA00022912"/>
    </source>
</evidence>
<dbReference type="PANTHER" id="PTHR11717:SF31">
    <property type="entry name" value="LOW MOLECULAR WEIGHT PROTEIN-TYROSINE-PHOSPHATASE ETP-RELATED"/>
    <property type="match status" value="1"/>
</dbReference>
<dbReference type="SMART" id="SM00226">
    <property type="entry name" value="LMWPc"/>
    <property type="match status" value="1"/>
</dbReference>
<dbReference type="Proteomes" id="UP001596045">
    <property type="component" value="Unassembled WGS sequence"/>
</dbReference>
<keyword evidence="3 7" id="KW-0378">Hydrolase</keyword>
<dbReference type="RefSeq" id="WP_378997810.1">
    <property type="nucleotide sequence ID" value="NZ_JBHSMT010000022.1"/>
</dbReference>
<protein>
    <recommendedName>
        <fullName evidence="2">protein-tyrosine-phosphatase</fullName>
        <ecNumber evidence="2">3.1.3.48</ecNumber>
    </recommendedName>
</protein>
<gene>
    <name evidence="7" type="ORF">ACFPM8_12115</name>
</gene>
<feature type="domain" description="Phosphotyrosine protein phosphatase I" evidence="6">
    <location>
        <begin position="3"/>
        <end position="140"/>
    </location>
</feature>
<evidence type="ECO:0000313" key="7">
    <source>
        <dbReference type="EMBL" id="MFC5474699.1"/>
    </source>
</evidence>
<evidence type="ECO:0000256" key="2">
    <source>
        <dbReference type="ARBA" id="ARBA00013064"/>
    </source>
</evidence>
<comment type="caution">
    <text evidence="7">The sequence shown here is derived from an EMBL/GenBank/DDBJ whole genome shotgun (WGS) entry which is preliminary data.</text>
</comment>
<dbReference type="Pfam" id="PF01451">
    <property type="entry name" value="LMWPc"/>
    <property type="match status" value="1"/>
</dbReference>
<dbReference type="SUPFAM" id="SSF52788">
    <property type="entry name" value="Phosphotyrosine protein phosphatases I"/>
    <property type="match status" value="1"/>
</dbReference>
<dbReference type="InterPro" id="IPR023485">
    <property type="entry name" value="Ptyr_pPase"/>
</dbReference>
<comment type="catalytic activity">
    <reaction evidence="5">
        <text>O-phospho-L-tyrosyl-[protein] + H2O = L-tyrosyl-[protein] + phosphate</text>
        <dbReference type="Rhea" id="RHEA:10684"/>
        <dbReference type="Rhea" id="RHEA-COMP:10136"/>
        <dbReference type="Rhea" id="RHEA-COMP:20101"/>
        <dbReference type="ChEBI" id="CHEBI:15377"/>
        <dbReference type="ChEBI" id="CHEBI:43474"/>
        <dbReference type="ChEBI" id="CHEBI:46858"/>
        <dbReference type="ChEBI" id="CHEBI:61978"/>
        <dbReference type="EC" id="3.1.3.48"/>
    </reaction>
</comment>
<dbReference type="PRINTS" id="PR00719">
    <property type="entry name" value="LMWPTPASE"/>
</dbReference>
<evidence type="ECO:0000256" key="3">
    <source>
        <dbReference type="ARBA" id="ARBA00022801"/>
    </source>
</evidence>
<sequence length="145" mass="16012">MINKILVVCLGNICRSPMAEGLLKRALPGKTVYSAGIAAMIGFPADPLAVQLMREQGIDISAHRAQSLLPWMVSEADLVVTMDLDQKRFIEQKYATSKGKVFRLGEFGGYDIPDPYQRDLAVFRQTYSLIAEGVDALTQHLVLLT</sequence>
<dbReference type="CDD" id="cd16343">
    <property type="entry name" value="LMWPTP"/>
    <property type="match status" value="1"/>
</dbReference>
<dbReference type="PANTHER" id="PTHR11717">
    <property type="entry name" value="LOW MOLECULAR WEIGHT PROTEIN TYROSINE PHOSPHATASE"/>
    <property type="match status" value="1"/>
</dbReference>
<dbReference type="InterPro" id="IPR050438">
    <property type="entry name" value="LMW_PTPase"/>
</dbReference>
<name>A0ABW0MA68_9BURK</name>
<keyword evidence="4" id="KW-0904">Protein phosphatase</keyword>
<dbReference type="InterPro" id="IPR017867">
    <property type="entry name" value="Tyr_phospatase_low_mol_wt"/>
</dbReference>
<dbReference type="GO" id="GO:0004725">
    <property type="term" value="F:protein tyrosine phosphatase activity"/>
    <property type="evidence" value="ECO:0007669"/>
    <property type="project" value="UniProtKB-EC"/>
</dbReference>
<dbReference type="InterPro" id="IPR036196">
    <property type="entry name" value="Ptyr_pPase_sf"/>
</dbReference>
<evidence type="ECO:0000256" key="1">
    <source>
        <dbReference type="ARBA" id="ARBA00011063"/>
    </source>
</evidence>
<evidence type="ECO:0000313" key="8">
    <source>
        <dbReference type="Proteomes" id="UP001596045"/>
    </source>
</evidence>
<proteinExistence type="inferred from homology"/>
<dbReference type="EC" id="3.1.3.48" evidence="2"/>
<organism evidence="7 8">
    <name type="scientific">Paraherbaspirillum soli</name>
    <dbReference type="NCBI Taxonomy" id="631222"/>
    <lineage>
        <taxon>Bacteria</taxon>
        <taxon>Pseudomonadati</taxon>
        <taxon>Pseudomonadota</taxon>
        <taxon>Betaproteobacteria</taxon>
        <taxon>Burkholderiales</taxon>
        <taxon>Oxalobacteraceae</taxon>
        <taxon>Paraherbaspirillum</taxon>
    </lineage>
</organism>
<comment type="similarity">
    <text evidence="1">Belongs to the low molecular weight phosphotyrosine protein phosphatase family.</text>
</comment>
<dbReference type="Gene3D" id="3.40.50.2300">
    <property type="match status" value="1"/>
</dbReference>